<keyword evidence="6" id="KW-0812">Transmembrane</keyword>
<dbReference type="GO" id="GO:0008800">
    <property type="term" value="F:beta-lactamase activity"/>
    <property type="evidence" value="ECO:0007669"/>
    <property type="project" value="UniProtKB-EC"/>
</dbReference>
<reference evidence="8" key="1">
    <citation type="journal article" date="2014" name="Front. Microbiol.">
        <title>High frequency of phylogenetically diverse reductive dehalogenase-homologous genes in deep subseafloor sedimentary metagenomes.</title>
        <authorList>
            <person name="Kawai M."/>
            <person name="Futagami T."/>
            <person name="Toyoda A."/>
            <person name="Takaki Y."/>
            <person name="Nishi S."/>
            <person name="Hori S."/>
            <person name="Arai W."/>
            <person name="Tsubouchi T."/>
            <person name="Morono Y."/>
            <person name="Uchiyama I."/>
            <person name="Ito T."/>
            <person name="Fujiyama A."/>
            <person name="Inagaki F."/>
            <person name="Takami H."/>
        </authorList>
    </citation>
    <scope>NUCLEOTIDE SEQUENCE</scope>
    <source>
        <strain evidence="8">Expedition CK06-06</strain>
    </source>
</reference>
<keyword evidence="6" id="KW-1133">Transmembrane helix</keyword>
<evidence type="ECO:0000256" key="6">
    <source>
        <dbReference type="SAM" id="Phobius"/>
    </source>
</evidence>
<keyword evidence="6" id="KW-0472">Membrane</keyword>
<feature type="domain" description="Penicillin-binding protein dimerisation" evidence="7">
    <location>
        <begin position="71"/>
        <end position="186"/>
    </location>
</feature>
<sequence length="186" mass="21277">MDKLAQKKEVEIGVPGRKLEVPLSKKTLWGFLFFSIILILILFVKTFQLQVLEDEKFLALAEENKFLIHSIRAARGVIYDSSGNQLVFNKPSFDLVLDKRELPQAGSERTNILEEVSQIIEESSAKLEEKINTEQGNRILISANIDHQKLILLETKIENLPGFEIERNDAREYIDGKSFAHFIGYT</sequence>
<proteinExistence type="predicted"/>
<dbReference type="GO" id="GO:0046677">
    <property type="term" value="P:response to antibiotic"/>
    <property type="evidence" value="ECO:0007669"/>
    <property type="project" value="UniProtKB-KW"/>
</dbReference>
<keyword evidence="5" id="KW-0046">Antibiotic resistance</keyword>
<organism evidence="8">
    <name type="scientific">marine sediment metagenome</name>
    <dbReference type="NCBI Taxonomy" id="412755"/>
    <lineage>
        <taxon>unclassified sequences</taxon>
        <taxon>metagenomes</taxon>
        <taxon>ecological metagenomes</taxon>
    </lineage>
</organism>
<evidence type="ECO:0000256" key="4">
    <source>
        <dbReference type="ARBA" id="ARBA00022801"/>
    </source>
</evidence>
<dbReference type="AlphaFoldDB" id="X0UQ12"/>
<dbReference type="GO" id="GO:0071555">
    <property type="term" value="P:cell wall organization"/>
    <property type="evidence" value="ECO:0007669"/>
    <property type="project" value="TreeGrafter"/>
</dbReference>
<dbReference type="EMBL" id="BARS01027917">
    <property type="protein sequence ID" value="GAG02383.1"/>
    <property type="molecule type" value="Genomic_DNA"/>
</dbReference>
<name>X0UQ12_9ZZZZ</name>
<evidence type="ECO:0000256" key="5">
    <source>
        <dbReference type="ARBA" id="ARBA00023251"/>
    </source>
</evidence>
<dbReference type="Pfam" id="PF03717">
    <property type="entry name" value="PBP_dimer"/>
    <property type="match status" value="1"/>
</dbReference>
<dbReference type="Gene3D" id="3.90.1310.10">
    <property type="entry name" value="Penicillin-binding protein 2a (Domain 2)"/>
    <property type="match status" value="1"/>
</dbReference>
<dbReference type="InterPro" id="IPR036138">
    <property type="entry name" value="PBP_dimer_sf"/>
</dbReference>
<dbReference type="EC" id="3.5.2.6" evidence="2"/>
<evidence type="ECO:0000259" key="7">
    <source>
        <dbReference type="Pfam" id="PF03717"/>
    </source>
</evidence>
<dbReference type="GO" id="GO:0008658">
    <property type="term" value="F:penicillin binding"/>
    <property type="evidence" value="ECO:0007669"/>
    <property type="project" value="InterPro"/>
</dbReference>
<gene>
    <name evidence="8" type="ORF">S01H1_43805</name>
</gene>
<protein>
    <recommendedName>
        <fullName evidence="2">beta-lactamase</fullName>
        <ecNumber evidence="2">3.5.2.6</ecNumber>
    </recommendedName>
</protein>
<dbReference type="GO" id="GO:0005886">
    <property type="term" value="C:plasma membrane"/>
    <property type="evidence" value="ECO:0007669"/>
    <property type="project" value="TreeGrafter"/>
</dbReference>
<dbReference type="SUPFAM" id="SSF56519">
    <property type="entry name" value="Penicillin binding protein dimerisation domain"/>
    <property type="match status" value="1"/>
</dbReference>
<comment type="caution">
    <text evidence="8">The sequence shown here is derived from an EMBL/GenBank/DDBJ whole genome shotgun (WGS) entry which is preliminary data.</text>
</comment>
<dbReference type="PANTHER" id="PTHR30627">
    <property type="entry name" value="PEPTIDOGLYCAN D,D-TRANSPEPTIDASE"/>
    <property type="match status" value="1"/>
</dbReference>
<feature type="non-terminal residue" evidence="8">
    <location>
        <position position="186"/>
    </location>
</feature>
<comment type="catalytic activity">
    <reaction evidence="1">
        <text>a beta-lactam + H2O = a substituted beta-amino acid</text>
        <dbReference type="Rhea" id="RHEA:20401"/>
        <dbReference type="ChEBI" id="CHEBI:15377"/>
        <dbReference type="ChEBI" id="CHEBI:35627"/>
        <dbReference type="ChEBI" id="CHEBI:140347"/>
        <dbReference type="EC" id="3.5.2.6"/>
    </reaction>
</comment>
<keyword evidence="3" id="KW-0732">Signal</keyword>
<keyword evidence="4" id="KW-0378">Hydrolase</keyword>
<evidence type="ECO:0000256" key="1">
    <source>
        <dbReference type="ARBA" id="ARBA00001526"/>
    </source>
</evidence>
<dbReference type="PANTHER" id="PTHR30627:SF6">
    <property type="entry name" value="BETA-LACTAMASE YBXI-RELATED"/>
    <property type="match status" value="1"/>
</dbReference>
<evidence type="ECO:0000256" key="3">
    <source>
        <dbReference type="ARBA" id="ARBA00022729"/>
    </source>
</evidence>
<feature type="transmembrane region" description="Helical" evidence="6">
    <location>
        <begin position="28"/>
        <end position="47"/>
    </location>
</feature>
<evidence type="ECO:0000313" key="8">
    <source>
        <dbReference type="EMBL" id="GAG02383.1"/>
    </source>
</evidence>
<dbReference type="InterPro" id="IPR005311">
    <property type="entry name" value="PBP_dimer"/>
</dbReference>
<evidence type="ECO:0000256" key="2">
    <source>
        <dbReference type="ARBA" id="ARBA00012865"/>
    </source>
</evidence>
<dbReference type="InterPro" id="IPR050515">
    <property type="entry name" value="Beta-lactam/transpept"/>
</dbReference>
<accession>X0UQ12</accession>